<accession>I2FJK5</accession>
<feature type="non-terminal residue" evidence="1">
    <location>
        <position position="128"/>
    </location>
</feature>
<name>I2FJK5_9ZZZZ</name>
<dbReference type="PANTHER" id="PTHR43434">
    <property type="entry name" value="PHOSPHOGLYCOLATE PHOSPHATASE"/>
    <property type="match status" value="1"/>
</dbReference>
<dbReference type="SUPFAM" id="SSF56784">
    <property type="entry name" value="HAD-like"/>
    <property type="match status" value="1"/>
</dbReference>
<dbReference type="Gene3D" id="1.10.150.240">
    <property type="entry name" value="Putative phosphatase, domain 2"/>
    <property type="match status" value="1"/>
</dbReference>
<dbReference type="GO" id="GO:0008967">
    <property type="term" value="F:phosphoglycolate phosphatase activity"/>
    <property type="evidence" value="ECO:0007669"/>
    <property type="project" value="TreeGrafter"/>
</dbReference>
<dbReference type="Gene3D" id="3.40.50.1000">
    <property type="entry name" value="HAD superfamily/HAD-like"/>
    <property type="match status" value="1"/>
</dbReference>
<dbReference type="PANTHER" id="PTHR43434:SF1">
    <property type="entry name" value="PHOSPHOGLYCOLATE PHOSPHATASE"/>
    <property type="match status" value="1"/>
</dbReference>
<dbReference type="AlphaFoldDB" id="I2FJK5"/>
<protein>
    <recommendedName>
        <fullName evidence="2">Phosphoglycolate phosphatase</fullName>
    </recommendedName>
</protein>
<dbReference type="InterPro" id="IPR023214">
    <property type="entry name" value="HAD_sf"/>
</dbReference>
<evidence type="ECO:0008006" key="2">
    <source>
        <dbReference type="Google" id="ProtNLM"/>
    </source>
</evidence>
<dbReference type="InterPro" id="IPR023198">
    <property type="entry name" value="PGP-like_dom2"/>
</dbReference>
<evidence type="ECO:0000313" key="1">
    <source>
        <dbReference type="EMBL" id="BAM15190.1"/>
    </source>
</evidence>
<dbReference type="Pfam" id="PF00702">
    <property type="entry name" value="Hydrolase"/>
    <property type="match status" value="1"/>
</dbReference>
<sequence length="128" mass="14083">MSAPCLLFDLDGTLVDSLPDLRTALNLLRAERNLPPFNLAQVRARVGDGARALVRRSLPDGDFDAQSLASFLDYYQQHLCVASRPYPGIPELLTALDQPGQLPLAVLTNKPQQMADQLLRALGLRHHS</sequence>
<dbReference type="EMBL" id="AB716313">
    <property type="protein sequence ID" value="BAM15190.1"/>
    <property type="molecule type" value="Genomic_DNA"/>
</dbReference>
<dbReference type="InterPro" id="IPR036412">
    <property type="entry name" value="HAD-like_sf"/>
</dbReference>
<dbReference type="GO" id="GO:0006281">
    <property type="term" value="P:DNA repair"/>
    <property type="evidence" value="ECO:0007669"/>
    <property type="project" value="TreeGrafter"/>
</dbReference>
<organism evidence="1">
    <name type="scientific">uncultured microorganism</name>
    <dbReference type="NCBI Taxonomy" id="358574"/>
    <lineage>
        <taxon>unclassified sequences</taxon>
        <taxon>environmental samples</taxon>
    </lineage>
</organism>
<dbReference type="InterPro" id="IPR050155">
    <property type="entry name" value="HAD-like_hydrolase_sf"/>
</dbReference>
<proteinExistence type="predicted"/>
<reference evidence="1" key="1">
    <citation type="submission" date="2012-05" db="EMBL/GenBank/DDBJ databases">
        <title>Distribution of dehalogenation activities and characterization of organohalide-responsive genes in marine subsurface sediments of the Nankai Trough plate-subduction zone.</title>
        <authorList>
            <person name="Futagami T."/>
            <person name="Morono Y."/>
            <person name="Terada T."/>
            <person name="Kaksonen A.H."/>
            <person name="Inagaki F."/>
        </authorList>
    </citation>
    <scope>NUCLEOTIDE SEQUENCE</scope>
</reference>